<evidence type="ECO:0000256" key="6">
    <source>
        <dbReference type="SAM" id="MobiDB-lite"/>
    </source>
</evidence>
<organism evidence="8 9">
    <name type="scientific">Opisthorchis felineus</name>
    <dbReference type="NCBI Taxonomy" id="147828"/>
    <lineage>
        <taxon>Eukaryota</taxon>
        <taxon>Metazoa</taxon>
        <taxon>Spiralia</taxon>
        <taxon>Lophotrochozoa</taxon>
        <taxon>Platyhelminthes</taxon>
        <taxon>Trematoda</taxon>
        <taxon>Digenea</taxon>
        <taxon>Opisthorchiida</taxon>
        <taxon>Opisthorchiata</taxon>
        <taxon>Opisthorchiidae</taxon>
        <taxon>Opisthorchis</taxon>
    </lineage>
</organism>
<keyword evidence="3 5" id="KW-0238">DNA-binding</keyword>
<feature type="region of interest" description="Disordered" evidence="6">
    <location>
        <begin position="86"/>
        <end position="136"/>
    </location>
</feature>
<dbReference type="PANTHER" id="PTHR11849:SF304">
    <property type="entry name" value="DNA-BINDING PROTEIN D-ETS-3"/>
    <property type="match status" value="1"/>
</dbReference>
<dbReference type="EMBL" id="SJOL01006444">
    <property type="protein sequence ID" value="TGZ66659.1"/>
    <property type="molecule type" value="Genomic_DNA"/>
</dbReference>
<evidence type="ECO:0000256" key="4">
    <source>
        <dbReference type="ARBA" id="ARBA00023242"/>
    </source>
</evidence>
<evidence type="ECO:0000256" key="1">
    <source>
        <dbReference type="ARBA" id="ARBA00004123"/>
    </source>
</evidence>
<dbReference type="Proteomes" id="UP000308267">
    <property type="component" value="Unassembled WGS sequence"/>
</dbReference>
<protein>
    <recommendedName>
        <fullName evidence="7">ETS domain-containing protein</fullName>
    </recommendedName>
</protein>
<dbReference type="InterPro" id="IPR036388">
    <property type="entry name" value="WH-like_DNA-bd_sf"/>
</dbReference>
<dbReference type="Gene3D" id="1.10.10.10">
    <property type="entry name" value="Winged helix-like DNA-binding domain superfamily/Winged helix DNA-binding domain"/>
    <property type="match status" value="1"/>
</dbReference>
<evidence type="ECO:0000313" key="8">
    <source>
        <dbReference type="EMBL" id="TGZ66659.1"/>
    </source>
</evidence>
<evidence type="ECO:0000313" key="9">
    <source>
        <dbReference type="Proteomes" id="UP000308267"/>
    </source>
</evidence>
<comment type="similarity">
    <text evidence="2 5">Belongs to the ETS family.</text>
</comment>
<dbReference type="GO" id="GO:0005634">
    <property type="term" value="C:nucleus"/>
    <property type="evidence" value="ECO:0007669"/>
    <property type="project" value="UniProtKB-SubCell"/>
</dbReference>
<evidence type="ECO:0000259" key="7">
    <source>
        <dbReference type="PROSITE" id="PS50061"/>
    </source>
</evidence>
<comment type="subcellular location">
    <subcellularLocation>
        <location evidence="1 5">Nucleus</location>
    </subcellularLocation>
</comment>
<feature type="compositionally biased region" description="Polar residues" evidence="6">
    <location>
        <begin position="86"/>
        <end position="131"/>
    </location>
</feature>
<dbReference type="AlphaFoldDB" id="A0A4S2LY06"/>
<dbReference type="PANTHER" id="PTHR11849">
    <property type="entry name" value="ETS"/>
    <property type="match status" value="1"/>
</dbReference>
<dbReference type="PROSITE" id="PS50061">
    <property type="entry name" value="ETS_DOMAIN_3"/>
    <property type="match status" value="1"/>
</dbReference>
<keyword evidence="4 5" id="KW-0539">Nucleus</keyword>
<dbReference type="SUPFAM" id="SSF46785">
    <property type="entry name" value="Winged helix' DNA-binding domain"/>
    <property type="match status" value="1"/>
</dbReference>
<dbReference type="FunFam" id="1.10.10.10:FF:000343">
    <property type="entry name" value="Ets at 65A, isoform C"/>
    <property type="match status" value="1"/>
</dbReference>
<feature type="domain" description="ETS" evidence="7">
    <location>
        <begin position="295"/>
        <end position="375"/>
    </location>
</feature>
<keyword evidence="9" id="KW-1185">Reference proteome</keyword>
<feature type="region of interest" description="Disordered" evidence="6">
    <location>
        <begin position="578"/>
        <end position="611"/>
    </location>
</feature>
<evidence type="ECO:0000256" key="2">
    <source>
        <dbReference type="ARBA" id="ARBA00005562"/>
    </source>
</evidence>
<comment type="caution">
    <text evidence="8">The sequence shown here is derived from an EMBL/GenBank/DDBJ whole genome shotgun (WGS) entry which is preliminary data.</text>
</comment>
<feature type="compositionally biased region" description="Basic and acidic residues" evidence="6">
    <location>
        <begin position="578"/>
        <end position="599"/>
    </location>
</feature>
<evidence type="ECO:0000256" key="3">
    <source>
        <dbReference type="ARBA" id="ARBA00023125"/>
    </source>
</evidence>
<dbReference type="PROSITE" id="PS00345">
    <property type="entry name" value="ETS_DOMAIN_1"/>
    <property type="match status" value="1"/>
</dbReference>
<dbReference type="InterPro" id="IPR036390">
    <property type="entry name" value="WH_DNA-bd_sf"/>
</dbReference>
<proteinExistence type="inferred from homology"/>
<dbReference type="PROSITE" id="PS00346">
    <property type="entry name" value="ETS_DOMAIN_2"/>
    <property type="match status" value="1"/>
</dbReference>
<sequence>MTANCCSHLFAAKRSVNLVEFGSGGHMSLGSMHHMNCRDNSQFGLLREFSSSAIQDISPHSLQKGPSNHLSMQAYWNEVGEPSKMETSFLSPHTSSDYSNNSKTIFSPGKQQWNTMPSTDFNHAHSPNNGSDCKESPQTEKPCTTCTNSSVLTQAQILINGYARRSQISVNQRQEIMESSELRNSSLGGQVCDGPFDPLRLENTYHLPTTTTTYNQDTQCNGRESKESAHFRSPNYGDSTPLWPMSELNKLASSQAAMHGNITHRRTNGYTGYCCSPVSEALGRSSWKTPGSGQIQLWQFLLELLSDHQNIACITWEGTNGEFKLVDPDEVARRWGERKAKPNMNYDKLSRALRYYYDKNIMTKVHGKRYAYKFDFMGLAQAVHSSNSNSLCADPDSNLPIDYRATRMNFSPPGSPLVRKGDTIKFTSPVKGLSEPANRLHYAFNPAYSTANYRRLHSSSSSNSPEPVYTAREVNPCLEVDLVANDNTISHHSDIHASSPAPLPFGRPHSPNPQCFVNGGQDDPYQKVLPNTLTSTKQCCPIYSTLFHSGVANHPELHMSQTTNAKPEEVTEIQRSFEQHNTDHVHSLHDDEKRRRPEQNPKIPIVQSANNLSTSHYPALTNSSFSRPQWTTEKLPYLINSPDALPSWSTPTHRLTLSENPFHSDLQENPFWRHTSSIHNISLP</sequence>
<dbReference type="GO" id="GO:0043565">
    <property type="term" value="F:sequence-specific DNA binding"/>
    <property type="evidence" value="ECO:0007669"/>
    <property type="project" value="InterPro"/>
</dbReference>
<reference evidence="8 9" key="1">
    <citation type="journal article" date="2019" name="BMC Genomics">
        <title>New insights from Opisthorchis felineus genome: update on genomics of the epidemiologically important liver flukes.</title>
        <authorList>
            <person name="Ershov N.I."/>
            <person name="Mordvinov V.A."/>
            <person name="Prokhortchouk E.B."/>
            <person name="Pakharukova M.Y."/>
            <person name="Gunbin K.V."/>
            <person name="Ustyantsev K."/>
            <person name="Genaev M.A."/>
            <person name="Blinov A.G."/>
            <person name="Mazur A."/>
            <person name="Boulygina E."/>
            <person name="Tsygankova S."/>
            <person name="Khrameeva E."/>
            <person name="Chekanov N."/>
            <person name="Fan G."/>
            <person name="Xiao A."/>
            <person name="Zhang H."/>
            <person name="Xu X."/>
            <person name="Yang H."/>
            <person name="Solovyev V."/>
            <person name="Lee S.M."/>
            <person name="Liu X."/>
            <person name="Afonnikov D.A."/>
            <person name="Skryabin K.G."/>
        </authorList>
    </citation>
    <scope>NUCLEOTIDE SEQUENCE [LARGE SCALE GENOMIC DNA]</scope>
    <source>
        <strain evidence="8">AK-0245</strain>
        <tissue evidence="8">Whole organism</tissue>
    </source>
</reference>
<dbReference type="GO" id="GO:0000981">
    <property type="term" value="F:DNA-binding transcription factor activity, RNA polymerase II-specific"/>
    <property type="evidence" value="ECO:0007669"/>
    <property type="project" value="TreeGrafter"/>
</dbReference>
<dbReference type="PRINTS" id="PR00454">
    <property type="entry name" value="ETSDOMAIN"/>
</dbReference>
<gene>
    <name evidence="8" type="ORF">CRM22_005219</name>
</gene>
<dbReference type="SMART" id="SM00413">
    <property type="entry name" value="ETS"/>
    <property type="match status" value="1"/>
</dbReference>
<evidence type="ECO:0000256" key="5">
    <source>
        <dbReference type="RuleBase" id="RU004019"/>
    </source>
</evidence>
<dbReference type="InterPro" id="IPR046328">
    <property type="entry name" value="ETS_fam"/>
</dbReference>
<dbReference type="STRING" id="147828.A0A4S2LY06"/>
<dbReference type="OrthoDB" id="10067219at2759"/>
<name>A0A4S2LY06_OPIFE</name>
<dbReference type="Pfam" id="PF00178">
    <property type="entry name" value="Ets"/>
    <property type="match status" value="1"/>
</dbReference>
<accession>A0A4S2LY06</accession>
<dbReference type="InterPro" id="IPR000418">
    <property type="entry name" value="Ets_dom"/>
</dbReference>
<dbReference type="GO" id="GO:0030154">
    <property type="term" value="P:cell differentiation"/>
    <property type="evidence" value="ECO:0007669"/>
    <property type="project" value="TreeGrafter"/>
</dbReference>